<accession>A0A679GS01</accession>
<reference evidence="3 4" key="1">
    <citation type="journal article" date="2020" name="Microbiol. Resour. Announc.">
        <title>Complete genome sequence of Pseudomonas otitidis strain MrB4, isolated from Lake Biwa in Japan.</title>
        <authorList>
            <person name="Miyazaki K."/>
            <person name="Hase E."/>
            <person name="Maruya T."/>
        </authorList>
    </citation>
    <scope>NUCLEOTIDE SEQUENCE [LARGE SCALE GENOMIC DNA]</scope>
    <source>
        <strain evidence="3 4">MrB4</strain>
    </source>
</reference>
<gene>
    <name evidence="3" type="ORF">PtoMrB4_50950</name>
</gene>
<dbReference type="Pfam" id="PF11738">
    <property type="entry name" value="DUF3298"/>
    <property type="match status" value="1"/>
</dbReference>
<feature type="chain" id="PRO_5025393152" evidence="1">
    <location>
        <begin position="28"/>
        <end position="249"/>
    </location>
</feature>
<organism evidence="3 4">
    <name type="scientific">Metapseudomonas otitidis</name>
    <dbReference type="NCBI Taxonomy" id="319939"/>
    <lineage>
        <taxon>Bacteria</taxon>
        <taxon>Pseudomonadati</taxon>
        <taxon>Pseudomonadota</taxon>
        <taxon>Gammaproteobacteria</taxon>
        <taxon>Pseudomonadales</taxon>
        <taxon>Pseudomonadaceae</taxon>
        <taxon>Metapseudomonas</taxon>
    </lineage>
</organism>
<dbReference type="KEGG" id="poj:PtoMrB4_50950"/>
<dbReference type="AlphaFoldDB" id="A0A679GS01"/>
<evidence type="ECO:0000256" key="1">
    <source>
        <dbReference type="SAM" id="SignalP"/>
    </source>
</evidence>
<dbReference type="EMBL" id="AP022642">
    <property type="protein sequence ID" value="BCA31118.1"/>
    <property type="molecule type" value="Genomic_DNA"/>
</dbReference>
<feature type="signal peptide" evidence="1">
    <location>
        <begin position="1"/>
        <end position="27"/>
    </location>
</feature>
<dbReference type="Gene3D" id="3.30.565.40">
    <property type="entry name" value="Fervidobacterium nodosum Rt17-B1 like"/>
    <property type="match status" value="1"/>
</dbReference>
<dbReference type="InterPro" id="IPR021729">
    <property type="entry name" value="DUF3298"/>
</dbReference>
<evidence type="ECO:0000313" key="4">
    <source>
        <dbReference type="Proteomes" id="UP000501237"/>
    </source>
</evidence>
<keyword evidence="1" id="KW-0732">Signal</keyword>
<protein>
    <submittedName>
        <fullName evidence="3">DUF3298 domain-containing protein</fullName>
    </submittedName>
</protein>
<dbReference type="RefSeq" id="WP_172434797.1">
    <property type="nucleotide sequence ID" value="NZ_AP022642.1"/>
</dbReference>
<name>A0A679GS01_9GAMM</name>
<dbReference type="Gene3D" id="3.90.640.20">
    <property type="entry name" value="Heat-shock cognate protein, ATPase"/>
    <property type="match status" value="1"/>
</dbReference>
<sequence>MTDSLSLRKKLALAAFTLLLGACQSLAPDTGLKVERQAWEHLKPGCQGESCPLVNIDVVHFPDAPALESLVNRRLLQMTQDAPGTPLPASLASYERDFLARAEPGWASYLQAKVREQHDQLTIIELSSYLATGGAHGMPGRGLITYDRKREQALTLRDMLLPGQEEAFWKLAEAAHQRWLAANKLDQDADFASTWPFQRTEHVALTRGAMLLKYDVYSIAPYASGHPELAIPYPQLNGILKPEYFPGRG</sequence>
<dbReference type="GeneID" id="57400326"/>
<proteinExistence type="predicted"/>
<feature type="domain" description="DUF3298" evidence="2">
    <location>
        <begin position="158"/>
        <end position="233"/>
    </location>
</feature>
<dbReference type="InterPro" id="IPR037126">
    <property type="entry name" value="PdaC/RsiV-like_sf"/>
</dbReference>
<dbReference type="Proteomes" id="UP000501237">
    <property type="component" value="Chromosome"/>
</dbReference>
<evidence type="ECO:0000313" key="3">
    <source>
        <dbReference type="EMBL" id="BCA31118.1"/>
    </source>
</evidence>
<evidence type="ECO:0000259" key="2">
    <source>
        <dbReference type="Pfam" id="PF11738"/>
    </source>
</evidence>